<organism evidence="8 9">
    <name type="scientific">Eiseniibacteriota bacterium</name>
    <dbReference type="NCBI Taxonomy" id="2212470"/>
    <lineage>
        <taxon>Bacteria</taxon>
        <taxon>Candidatus Eiseniibacteriota</taxon>
    </lineage>
</organism>
<sequence length="336" mass="35674">MPAPETQLALVILAALVLYALAGGADFGGGVWDLLANGPSARRQRELIAHAIGPIWEANHVWLILVVVLLFTGYPMAFAAIATALHLPLMLALIGIVLRGSAFTFRKYDRDTENVHQRWSRVFAIASVVTPVMFGVCVGAIASGRIRVDPATGHVNTDFVSAWLAPFPFAIGGLTLALFALLAATYLTLETRERELQRAFRARALGAAIASGAFAWLALALARTGAPALHLGLAASGWALGFHLATGVAAVATIAALVLERYRAARVLAVLQVTLVLIGWALAQAPLLVPPDLSLANAAAPRHVIELLMRTLAIGAVVLFPALYVLFRVFKRHPGT</sequence>
<feature type="transmembrane region" description="Helical" evidence="7">
    <location>
        <begin position="205"/>
        <end position="226"/>
    </location>
</feature>
<gene>
    <name evidence="8" type="ORF">HOP12_14415</name>
</gene>
<dbReference type="GO" id="GO:0019646">
    <property type="term" value="P:aerobic electron transport chain"/>
    <property type="evidence" value="ECO:0007669"/>
    <property type="project" value="TreeGrafter"/>
</dbReference>
<dbReference type="GO" id="GO:0016682">
    <property type="term" value="F:oxidoreductase activity, acting on diphenols and related substances as donors, oxygen as acceptor"/>
    <property type="evidence" value="ECO:0007669"/>
    <property type="project" value="TreeGrafter"/>
</dbReference>
<evidence type="ECO:0000256" key="2">
    <source>
        <dbReference type="ARBA" id="ARBA00007543"/>
    </source>
</evidence>
<evidence type="ECO:0000256" key="4">
    <source>
        <dbReference type="ARBA" id="ARBA00022692"/>
    </source>
</evidence>
<proteinExistence type="inferred from homology"/>
<feature type="transmembrane region" description="Helical" evidence="7">
    <location>
        <begin position="162"/>
        <end position="184"/>
    </location>
</feature>
<keyword evidence="3" id="KW-1003">Cell membrane</keyword>
<dbReference type="EMBL" id="JABFRW010000189">
    <property type="protein sequence ID" value="NOT35334.1"/>
    <property type="molecule type" value="Genomic_DNA"/>
</dbReference>
<evidence type="ECO:0000256" key="5">
    <source>
        <dbReference type="ARBA" id="ARBA00022989"/>
    </source>
</evidence>
<evidence type="ECO:0000313" key="8">
    <source>
        <dbReference type="EMBL" id="NOT35334.1"/>
    </source>
</evidence>
<name>A0A849SRR6_UNCEI</name>
<feature type="transmembrane region" description="Helical" evidence="7">
    <location>
        <begin position="12"/>
        <end position="35"/>
    </location>
</feature>
<dbReference type="Proteomes" id="UP000580839">
    <property type="component" value="Unassembled WGS sequence"/>
</dbReference>
<feature type="transmembrane region" description="Helical" evidence="7">
    <location>
        <begin position="47"/>
        <end position="71"/>
    </location>
</feature>
<dbReference type="PANTHER" id="PTHR43141:SF4">
    <property type="entry name" value="CYTOCHROME BD2 SUBUNIT II"/>
    <property type="match status" value="1"/>
</dbReference>
<keyword evidence="6 7" id="KW-0472">Membrane</keyword>
<comment type="similarity">
    <text evidence="2">Belongs to the cytochrome ubiquinol oxidase subunit 2 family.</text>
</comment>
<dbReference type="AlphaFoldDB" id="A0A849SRR6"/>
<feature type="transmembrane region" description="Helical" evidence="7">
    <location>
        <begin position="119"/>
        <end position="142"/>
    </location>
</feature>
<feature type="transmembrane region" description="Helical" evidence="7">
    <location>
        <begin position="266"/>
        <end position="287"/>
    </location>
</feature>
<dbReference type="GO" id="GO:0009055">
    <property type="term" value="F:electron transfer activity"/>
    <property type="evidence" value="ECO:0007669"/>
    <property type="project" value="TreeGrafter"/>
</dbReference>
<dbReference type="PANTHER" id="PTHR43141">
    <property type="entry name" value="CYTOCHROME BD2 SUBUNIT II"/>
    <property type="match status" value="1"/>
</dbReference>
<feature type="transmembrane region" description="Helical" evidence="7">
    <location>
        <begin position="77"/>
        <end position="98"/>
    </location>
</feature>
<accession>A0A849SRR6</accession>
<feature type="transmembrane region" description="Helical" evidence="7">
    <location>
        <begin position="238"/>
        <end position="259"/>
    </location>
</feature>
<evidence type="ECO:0000256" key="3">
    <source>
        <dbReference type="ARBA" id="ARBA00022475"/>
    </source>
</evidence>
<evidence type="ECO:0000256" key="6">
    <source>
        <dbReference type="ARBA" id="ARBA00023136"/>
    </source>
</evidence>
<comment type="caution">
    <text evidence="8">The sequence shown here is derived from an EMBL/GenBank/DDBJ whole genome shotgun (WGS) entry which is preliminary data.</text>
</comment>
<reference evidence="8 9" key="1">
    <citation type="submission" date="2020-04" db="EMBL/GenBank/DDBJ databases">
        <title>Metagenomic profiling of ammonia- and methane-oxidizing microorganisms in a Dutch drinking water treatment plant.</title>
        <authorList>
            <person name="Poghosyan L."/>
            <person name="Leucker S."/>
        </authorList>
    </citation>
    <scope>NUCLEOTIDE SEQUENCE [LARGE SCALE GENOMIC DNA]</scope>
    <source>
        <strain evidence="8">S-RSF-IL-03</strain>
    </source>
</reference>
<keyword evidence="5 7" id="KW-1133">Transmembrane helix</keyword>
<dbReference type="GO" id="GO:0070069">
    <property type="term" value="C:cytochrome complex"/>
    <property type="evidence" value="ECO:0007669"/>
    <property type="project" value="TreeGrafter"/>
</dbReference>
<dbReference type="InterPro" id="IPR003317">
    <property type="entry name" value="Cyt-d_oxidase_su2"/>
</dbReference>
<keyword evidence="4 7" id="KW-0812">Transmembrane</keyword>
<comment type="subcellular location">
    <subcellularLocation>
        <location evidence="1">Cell membrane</location>
        <topology evidence="1">Multi-pass membrane protein</topology>
    </subcellularLocation>
</comment>
<evidence type="ECO:0000256" key="7">
    <source>
        <dbReference type="SAM" id="Phobius"/>
    </source>
</evidence>
<dbReference type="Pfam" id="PF02322">
    <property type="entry name" value="Cyt_bd_oxida_II"/>
    <property type="match status" value="1"/>
</dbReference>
<feature type="transmembrane region" description="Helical" evidence="7">
    <location>
        <begin position="307"/>
        <end position="327"/>
    </location>
</feature>
<dbReference type="GO" id="GO:0005886">
    <property type="term" value="C:plasma membrane"/>
    <property type="evidence" value="ECO:0007669"/>
    <property type="project" value="UniProtKB-SubCell"/>
</dbReference>
<evidence type="ECO:0000313" key="9">
    <source>
        <dbReference type="Proteomes" id="UP000580839"/>
    </source>
</evidence>
<protein>
    <submittedName>
        <fullName evidence="8">Cytochrome d ubiquinol oxidase subunit II</fullName>
    </submittedName>
</protein>
<evidence type="ECO:0000256" key="1">
    <source>
        <dbReference type="ARBA" id="ARBA00004651"/>
    </source>
</evidence>